<organism evidence="2 3">
    <name type="scientific">Nephila pilipes</name>
    <name type="common">Giant wood spider</name>
    <name type="synonym">Nephila maculata</name>
    <dbReference type="NCBI Taxonomy" id="299642"/>
    <lineage>
        <taxon>Eukaryota</taxon>
        <taxon>Metazoa</taxon>
        <taxon>Ecdysozoa</taxon>
        <taxon>Arthropoda</taxon>
        <taxon>Chelicerata</taxon>
        <taxon>Arachnida</taxon>
        <taxon>Araneae</taxon>
        <taxon>Araneomorphae</taxon>
        <taxon>Entelegynae</taxon>
        <taxon>Araneoidea</taxon>
        <taxon>Nephilidae</taxon>
        <taxon>Nephila</taxon>
    </lineage>
</organism>
<name>A0A8X6TAN0_NEPPI</name>
<evidence type="ECO:0000313" key="3">
    <source>
        <dbReference type="Proteomes" id="UP000887013"/>
    </source>
</evidence>
<reference evidence="2" key="1">
    <citation type="submission" date="2020-08" db="EMBL/GenBank/DDBJ databases">
        <title>Multicomponent nature underlies the extraordinary mechanical properties of spider dragline silk.</title>
        <authorList>
            <person name="Kono N."/>
            <person name="Nakamura H."/>
            <person name="Mori M."/>
            <person name="Yoshida Y."/>
            <person name="Ohtoshi R."/>
            <person name="Malay A.D."/>
            <person name="Moran D.A.P."/>
            <person name="Tomita M."/>
            <person name="Numata K."/>
            <person name="Arakawa K."/>
        </authorList>
    </citation>
    <scope>NUCLEOTIDE SEQUENCE</scope>
</reference>
<feature type="transmembrane region" description="Helical" evidence="1">
    <location>
        <begin position="78"/>
        <end position="99"/>
    </location>
</feature>
<dbReference type="EMBL" id="BMAW01005476">
    <property type="protein sequence ID" value="GFS94363.1"/>
    <property type="molecule type" value="Genomic_DNA"/>
</dbReference>
<evidence type="ECO:0000313" key="2">
    <source>
        <dbReference type="EMBL" id="GFS94363.1"/>
    </source>
</evidence>
<keyword evidence="1" id="KW-0472">Membrane</keyword>
<sequence length="185" mass="21353">MIDSVKVRSITILEGKLVRHFFHFFFLTSNAHNLKLVLESQEYFQAKTRKSTFWLRRQTKTLLACARRKSGSQGNKNCWIMSTLLGILAIVLFVMVSLAHSENYYKWQGPLPAEYRRKNAPANKLSSPQIQAQPRKGSQVVAQGQPQRFCTMFGCDCTPLLGRRCCEGYVYDNRANRCRELVRNK</sequence>
<dbReference type="OrthoDB" id="6416014at2759"/>
<accession>A0A8X6TAN0</accession>
<keyword evidence="1" id="KW-1133">Transmembrane helix</keyword>
<keyword evidence="3" id="KW-1185">Reference proteome</keyword>
<protein>
    <submittedName>
        <fullName evidence="2">Uncharacterized protein</fullName>
    </submittedName>
</protein>
<evidence type="ECO:0000256" key="1">
    <source>
        <dbReference type="SAM" id="Phobius"/>
    </source>
</evidence>
<keyword evidence="1" id="KW-0812">Transmembrane</keyword>
<comment type="caution">
    <text evidence="2">The sequence shown here is derived from an EMBL/GenBank/DDBJ whole genome shotgun (WGS) entry which is preliminary data.</text>
</comment>
<proteinExistence type="predicted"/>
<dbReference type="AlphaFoldDB" id="A0A8X6TAN0"/>
<gene>
    <name evidence="2" type="ORF">NPIL_88831</name>
</gene>
<dbReference type="Proteomes" id="UP000887013">
    <property type="component" value="Unassembled WGS sequence"/>
</dbReference>